<dbReference type="InterPro" id="IPR004837">
    <property type="entry name" value="NaCa_Exmemb"/>
</dbReference>
<feature type="transmembrane region" description="Helical" evidence="6">
    <location>
        <begin position="196"/>
        <end position="219"/>
    </location>
</feature>
<evidence type="ECO:0000256" key="2">
    <source>
        <dbReference type="ARBA" id="ARBA00022448"/>
    </source>
</evidence>
<keyword evidence="4 6" id="KW-1133">Transmembrane helix</keyword>
<dbReference type="OrthoDB" id="407410at2759"/>
<feature type="transmembrane region" description="Helical" evidence="6">
    <location>
        <begin position="117"/>
        <end position="137"/>
    </location>
</feature>
<dbReference type="PANTHER" id="PTHR12266">
    <property type="entry name" value="NA+/CA2+ K+ INDEPENDENT EXCHANGER"/>
    <property type="match status" value="1"/>
</dbReference>
<evidence type="ECO:0000256" key="6">
    <source>
        <dbReference type="SAM" id="Phobius"/>
    </source>
</evidence>
<dbReference type="Pfam" id="PF01699">
    <property type="entry name" value="Na_Ca_ex"/>
    <property type="match status" value="2"/>
</dbReference>
<evidence type="ECO:0000256" key="5">
    <source>
        <dbReference type="ARBA" id="ARBA00023136"/>
    </source>
</evidence>
<dbReference type="Gene3D" id="1.20.1420.30">
    <property type="entry name" value="NCX, central ion-binding region"/>
    <property type="match status" value="2"/>
</dbReference>
<keyword evidence="3 6" id="KW-0812">Transmembrane</keyword>
<accession>A0A1Z5KMX5</accession>
<dbReference type="Proteomes" id="UP000198406">
    <property type="component" value="Unassembled WGS sequence"/>
</dbReference>
<evidence type="ECO:0000256" key="4">
    <source>
        <dbReference type="ARBA" id="ARBA00022989"/>
    </source>
</evidence>
<feature type="transmembrane region" description="Helical" evidence="6">
    <location>
        <begin position="632"/>
        <end position="653"/>
    </location>
</feature>
<name>A0A1Z5KMX5_FISSO</name>
<evidence type="ECO:0000313" key="9">
    <source>
        <dbReference type="Proteomes" id="UP000198406"/>
    </source>
</evidence>
<feature type="transmembrane region" description="Helical" evidence="6">
    <location>
        <begin position="518"/>
        <end position="538"/>
    </location>
</feature>
<evidence type="ECO:0000256" key="1">
    <source>
        <dbReference type="ARBA" id="ARBA00004141"/>
    </source>
</evidence>
<reference evidence="8 9" key="1">
    <citation type="journal article" date="2015" name="Plant Cell">
        <title>Oil accumulation by the oleaginous diatom Fistulifera solaris as revealed by the genome and transcriptome.</title>
        <authorList>
            <person name="Tanaka T."/>
            <person name="Maeda Y."/>
            <person name="Veluchamy A."/>
            <person name="Tanaka M."/>
            <person name="Abida H."/>
            <person name="Marechal E."/>
            <person name="Bowler C."/>
            <person name="Muto M."/>
            <person name="Sunaga Y."/>
            <person name="Tanaka M."/>
            <person name="Yoshino T."/>
            <person name="Taniguchi T."/>
            <person name="Fukuda Y."/>
            <person name="Nemoto M."/>
            <person name="Matsumoto M."/>
            <person name="Wong P.S."/>
            <person name="Aburatani S."/>
            <person name="Fujibuchi W."/>
        </authorList>
    </citation>
    <scope>NUCLEOTIDE SEQUENCE [LARGE SCALE GENOMIC DNA]</scope>
    <source>
        <strain evidence="8 9">JPCC DA0580</strain>
    </source>
</reference>
<feature type="transmembrane region" description="Helical" evidence="6">
    <location>
        <begin position="665"/>
        <end position="683"/>
    </location>
</feature>
<protein>
    <submittedName>
        <fullName evidence="8">Solute carrier family 24 (Sodium/potassium/calcium exchanger), member 6</fullName>
    </submittedName>
</protein>
<feature type="domain" description="Sodium/calcium exchanger membrane region" evidence="7">
    <location>
        <begin position="527"/>
        <end position="679"/>
    </location>
</feature>
<keyword evidence="9" id="KW-1185">Reference proteome</keyword>
<dbReference type="GO" id="GO:0008324">
    <property type="term" value="F:monoatomic cation transmembrane transporter activity"/>
    <property type="evidence" value="ECO:0007669"/>
    <property type="project" value="TreeGrafter"/>
</dbReference>
<feature type="transmembrane region" description="Helical" evidence="6">
    <location>
        <begin position="591"/>
        <end position="612"/>
    </location>
</feature>
<sequence>MEVKESTCRPRTIKKKDYAYATKFGLVLTAVTVSLFVLLSFVSSPESIPRRFLEEDDSNKNNNGDEDYSAYSCHYLYEKTPQPGEEQCRFARTCNGGDGIWAPFLFCSNNQRFSTTFLAWLISPIILLWMVLLFRLLGSSAEDFFSPALEMFSIKLGLPPRFAGVTLLALGNGAADVSATISAIKSDPEKGYELSLGALTGAAMFISGLISAVVVLAAHGVPCRGALVRDVTMLCITVLVVWHQLRQGKVGPETMTIFVSLYLCFVLLVLAADIYHRAVVIPRLAVAARERERRRQLEAQQIHEATVQPSEDVSDVTRTPWAMAITALSNYDNAENSQAGWAVESDDLAEERPVVLHGSHGILRGGDGHDADHSNYSILNVDSACVESESPGVPAGSWKTSFKDGRKELIDHLYAVWGDIFWNEDVDLLTQFLLLCEFPFTFLRKVTIPIPCEGHYVRGLVALSMVLSPVWFMYYLWRSHSYNMFSDLGWLYFLLAWMTMGAAAMCILRYAPNGEGEISLPIATPIALYGFIIAATWIDTVADALVSLLNFLGIILRIPGPIIGLTILAWGNSMGDLSANVTMARKGLGNMAMTACFAGPVFNILIGLGLGFGSLAAITGNPETAVHLSPSIVSGLLFIALNGILILTVGLAFGVPGRIDTSYGFSALALYVAYLVTAISLQYSQYS</sequence>
<feature type="transmembrane region" description="Helical" evidence="6">
    <location>
        <begin position="20"/>
        <end position="42"/>
    </location>
</feature>
<feature type="transmembrane region" description="Helical" evidence="6">
    <location>
        <begin position="544"/>
        <end position="570"/>
    </location>
</feature>
<dbReference type="InterPro" id="IPR051359">
    <property type="entry name" value="CaCA_antiporter"/>
</dbReference>
<dbReference type="InParanoid" id="A0A1Z5KMX5"/>
<comment type="caution">
    <text evidence="8">The sequence shown here is derived from an EMBL/GenBank/DDBJ whole genome shotgun (WGS) entry which is preliminary data.</text>
</comment>
<keyword evidence="5 6" id="KW-0472">Membrane</keyword>
<feature type="transmembrane region" description="Helical" evidence="6">
    <location>
        <begin position="456"/>
        <end position="477"/>
    </location>
</feature>
<evidence type="ECO:0000256" key="3">
    <source>
        <dbReference type="ARBA" id="ARBA00022692"/>
    </source>
</evidence>
<organism evidence="8 9">
    <name type="scientific">Fistulifera solaris</name>
    <name type="common">Oleaginous diatom</name>
    <dbReference type="NCBI Taxonomy" id="1519565"/>
    <lineage>
        <taxon>Eukaryota</taxon>
        <taxon>Sar</taxon>
        <taxon>Stramenopiles</taxon>
        <taxon>Ochrophyta</taxon>
        <taxon>Bacillariophyta</taxon>
        <taxon>Bacillariophyceae</taxon>
        <taxon>Bacillariophycidae</taxon>
        <taxon>Naviculales</taxon>
        <taxon>Naviculaceae</taxon>
        <taxon>Fistulifera</taxon>
    </lineage>
</organism>
<keyword evidence="2" id="KW-0813">Transport</keyword>
<dbReference type="EMBL" id="BDSP01000259">
    <property type="protein sequence ID" value="GAX27636.1"/>
    <property type="molecule type" value="Genomic_DNA"/>
</dbReference>
<gene>
    <name evidence="8" type="ORF">FisN_13Hh273</name>
</gene>
<feature type="transmembrane region" description="Helical" evidence="6">
    <location>
        <begin position="257"/>
        <end position="275"/>
    </location>
</feature>
<feature type="transmembrane region" description="Helical" evidence="6">
    <location>
        <begin position="158"/>
        <end position="184"/>
    </location>
</feature>
<proteinExistence type="predicted"/>
<feature type="domain" description="Sodium/calcium exchanger membrane region" evidence="7">
    <location>
        <begin position="127"/>
        <end position="270"/>
    </location>
</feature>
<dbReference type="InterPro" id="IPR044880">
    <property type="entry name" value="NCX_ion-bd_dom_sf"/>
</dbReference>
<evidence type="ECO:0000259" key="7">
    <source>
        <dbReference type="Pfam" id="PF01699"/>
    </source>
</evidence>
<dbReference type="PANTHER" id="PTHR12266:SF0">
    <property type="entry name" value="MITOCHONDRIAL SODIUM_CALCIUM EXCHANGER PROTEIN"/>
    <property type="match status" value="1"/>
</dbReference>
<evidence type="ECO:0000313" key="8">
    <source>
        <dbReference type="EMBL" id="GAX27636.1"/>
    </source>
</evidence>
<comment type="subcellular location">
    <subcellularLocation>
        <location evidence="1">Membrane</location>
        <topology evidence="1">Multi-pass membrane protein</topology>
    </subcellularLocation>
</comment>
<dbReference type="GO" id="GO:0016020">
    <property type="term" value="C:membrane"/>
    <property type="evidence" value="ECO:0007669"/>
    <property type="project" value="UniProtKB-SubCell"/>
</dbReference>
<feature type="transmembrane region" description="Helical" evidence="6">
    <location>
        <begin position="489"/>
        <end position="511"/>
    </location>
</feature>
<dbReference type="AlphaFoldDB" id="A0A1Z5KMX5"/>
<feature type="transmembrane region" description="Helical" evidence="6">
    <location>
        <begin position="226"/>
        <end position="245"/>
    </location>
</feature>